<dbReference type="Pfam" id="PF00535">
    <property type="entry name" value="Glycos_transf_2"/>
    <property type="match status" value="1"/>
</dbReference>
<evidence type="ECO:0000313" key="4">
    <source>
        <dbReference type="Proteomes" id="UP000288623"/>
    </source>
</evidence>
<dbReference type="RefSeq" id="WP_126989677.1">
    <property type="nucleotide sequence ID" value="NZ_JTFC01000012.1"/>
</dbReference>
<feature type="transmembrane region" description="Helical" evidence="1">
    <location>
        <begin position="300"/>
        <end position="319"/>
    </location>
</feature>
<feature type="domain" description="Glycosyltransferase 2-like" evidence="2">
    <location>
        <begin position="35"/>
        <end position="204"/>
    </location>
</feature>
<dbReference type="PANTHER" id="PTHR43646">
    <property type="entry name" value="GLYCOSYLTRANSFERASE"/>
    <property type="match status" value="1"/>
</dbReference>
<name>A0A433RWT6_9BACL</name>
<dbReference type="AlphaFoldDB" id="A0A433RWT6"/>
<protein>
    <recommendedName>
        <fullName evidence="2">Glycosyltransferase 2-like domain-containing protein</fullName>
    </recommendedName>
</protein>
<dbReference type="Proteomes" id="UP000288623">
    <property type="component" value="Unassembled WGS sequence"/>
</dbReference>
<organism evidence="3 4">
    <name type="scientific">Candidatus Kurthia intestinigallinarum</name>
    <dbReference type="NCBI Taxonomy" id="1562256"/>
    <lineage>
        <taxon>Bacteria</taxon>
        <taxon>Bacillati</taxon>
        <taxon>Bacillota</taxon>
        <taxon>Bacilli</taxon>
        <taxon>Bacillales</taxon>
        <taxon>Caryophanaceae</taxon>
        <taxon>Kurthia</taxon>
    </lineage>
</organism>
<dbReference type="EMBL" id="JTFC01000012">
    <property type="protein sequence ID" value="RUS57738.1"/>
    <property type="molecule type" value="Genomic_DNA"/>
</dbReference>
<evidence type="ECO:0000259" key="2">
    <source>
        <dbReference type="Pfam" id="PF00535"/>
    </source>
</evidence>
<dbReference type="Gene3D" id="3.90.550.10">
    <property type="entry name" value="Spore Coat Polysaccharide Biosynthesis Protein SpsA, Chain A"/>
    <property type="match status" value="1"/>
</dbReference>
<sequence length="361" mass="41177">MVIILPFIIGVLWLVINVQFLRRMTIQSHSNPSISVLIPLRDEATNVQRLMKNLHNIDYEQAEFLFYDDQSTDGTATLLQENQSLDTRFRLLYGDALPSDWHGKPHACQRLAEQATGDIFVWIDADVTLHPKALLATATMFERPIDALSGFPRFEMRNWLEKLLTPLLHFFVHAHLPIYLANRQCMPAATAASGAFIAVRRDAYFEIGGHTAVKNEVVEDVALFRMLKKSGKRAMLYNITDFVSCAMYATIRDTWHGFQKNCFRGIQHSYVLGCLLILFYSIYFVMPGVLFIIGLSTQHLLYTLPFICITAMRLVSDYVAKQLSIFSLLMPVSACAYCVLLGTTMIQTARKKSMYWKGRKL</sequence>
<comment type="caution">
    <text evidence="3">The sequence shown here is derived from an EMBL/GenBank/DDBJ whole genome shotgun (WGS) entry which is preliminary data.</text>
</comment>
<keyword evidence="1" id="KW-1133">Transmembrane helix</keyword>
<keyword evidence="1" id="KW-0472">Membrane</keyword>
<dbReference type="SUPFAM" id="SSF53448">
    <property type="entry name" value="Nucleotide-diphospho-sugar transferases"/>
    <property type="match status" value="1"/>
</dbReference>
<keyword evidence="4" id="KW-1185">Reference proteome</keyword>
<gene>
    <name evidence="3" type="ORF">QI30_04050</name>
</gene>
<evidence type="ECO:0000256" key="1">
    <source>
        <dbReference type="SAM" id="Phobius"/>
    </source>
</evidence>
<reference evidence="3 4" key="1">
    <citation type="submission" date="2014-11" db="EMBL/GenBank/DDBJ databases">
        <title>Genome sequence and analysis of novel Kurthia sp.</title>
        <authorList>
            <person name="Lawson J.N."/>
            <person name="Gonzalez J.E."/>
            <person name="Rinauldi L."/>
            <person name="Xuan Z."/>
            <person name="Firman A."/>
            <person name="Shaddox L."/>
            <person name="Trudeau A."/>
            <person name="Shah S."/>
            <person name="Reiman D."/>
        </authorList>
    </citation>
    <scope>NUCLEOTIDE SEQUENCE [LARGE SCALE GENOMIC DNA]</scope>
    <source>
        <strain evidence="3 4">3B1D</strain>
    </source>
</reference>
<evidence type="ECO:0000313" key="3">
    <source>
        <dbReference type="EMBL" id="RUS57738.1"/>
    </source>
</evidence>
<dbReference type="InterPro" id="IPR001173">
    <property type="entry name" value="Glyco_trans_2-like"/>
</dbReference>
<keyword evidence="1" id="KW-0812">Transmembrane</keyword>
<proteinExistence type="predicted"/>
<dbReference type="PANTHER" id="PTHR43646:SF3">
    <property type="entry name" value="SLR1566 PROTEIN"/>
    <property type="match status" value="1"/>
</dbReference>
<feature type="transmembrane region" description="Helical" evidence="1">
    <location>
        <begin position="270"/>
        <end position="293"/>
    </location>
</feature>
<accession>A0A433RWT6</accession>
<dbReference type="OrthoDB" id="9806525at2"/>
<feature type="transmembrane region" description="Helical" evidence="1">
    <location>
        <begin position="325"/>
        <end position="346"/>
    </location>
</feature>
<dbReference type="InterPro" id="IPR029044">
    <property type="entry name" value="Nucleotide-diphossugar_trans"/>
</dbReference>